<comment type="function">
    <text evidence="18">Catalyzes the epimerization of the S- and R-forms of NAD(P)HX, a damaged form of NAD(P)H that is a result of enzymatic or heat-dependent hydration. This is a prerequisite for the S-specific NAD(P)H-hydrate dehydratase to allow the repair of both epimers of NAD(P)HX.</text>
</comment>
<comment type="catalytic activity">
    <reaction evidence="15 17 19">
        <text>(6S)-NADHX + ADP = AMP + phosphate + NADH + H(+)</text>
        <dbReference type="Rhea" id="RHEA:32223"/>
        <dbReference type="ChEBI" id="CHEBI:15378"/>
        <dbReference type="ChEBI" id="CHEBI:43474"/>
        <dbReference type="ChEBI" id="CHEBI:57945"/>
        <dbReference type="ChEBI" id="CHEBI:64074"/>
        <dbReference type="ChEBI" id="CHEBI:456215"/>
        <dbReference type="ChEBI" id="CHEBI:456216"/>
        <dbReference type="EC" id="4.2.1.136"/>
    </reaction>
</comment>
<comment type="similarity">
    <text evidence="17">Belongs to the NnrD/CARKD family.</text>
</comment>
<dbReference type="Pfam" id="PF01256">
    <property type="entry name" value="Carb_kinase"/>
    <property type="match status" value="1"/>
</dbReference>
<evidence type="ECO:0000256" key="17">
    <source>
        <dbReference type="HAMAP-Rule" id="MF_01965"/>
    </source>
</evidence>
<evidence type="ECO:0000256" key="13">
    <source>
        <dbReference type="ARBA" id="ARBA00023268"/>
    </source>
</evidence>
<evidence type="ECO:0000256" key="12">
    <source>
        <dbReference type="ARBA" id="ARBA00023239"/>
    </source>
</evidence>
<dbReference type="Proteomes" id="UP000236731">
    <property type="component" value="Unassembled WGS sequence"/>
</dbReference>
<dbReference type="GO" id="GO:0005524">
    <property type="term" value="F:ATP binding"/>
    <property type="evidence" value="ECO:0007669"/>
    <property type="project" value="UniProtKB-UniRule"/>
</dbReference>
<keyword evidence="7 17" id="KW-0067">ATP-binding</keyword>
<evidence type="ECO:0000256" key="7">
    <source>
        <dbReference type="ARBA" id="ARBA00022840"/>
    </source>
</evidence>
<evidence type="ECO:0000256" key="10">
    <source>
        <dbReference type="ARBA" id="ARBA00023027"/>
    </source>
</evidence>
<comment type="subunit">
    <text evidence="17">Homotetramer.</text>
</comment>
<dbReference type="SUPFAM" id="SSF64153">
    <property type="entry name" value="YjeF N-terminal domain-like"/>
    <property type="match status" value="1"/>
</dbReference>
<protein>
    <recommendedName>
        <fullName evidence="19">Bifunctional NAD(P)H-hydrate repair enzyme</fullName>
    </recommendedName>
    <alternativeName>
        <fullName evidence="19">Nicotinamide nucleotide repair protein</fullName>
    </alternativeName>
    <domain>
        <recommendedName>
            <fullName evidence="19">ADP-dependent (S)-NAD(P)H-hydrate dehydratase</fullName>
            <ecNumber evidence="19">4.2.1.136</ecNumber>
        </recommendedName>
        <alternativeName>
            <fullName evidence="19">ADP-dependent NAD(P)HX dehydratase</fullName>
        </alternativeName>
    </domain>
    <domain>
        <recommendedName>
            <fullName evidence="19">NAD(P)H-hydrate epimerase</fullName>
            <ecNumber evidence="19">5.1.99.6</ecNumber>
        </recommendedName>
    </domain>
</protein>
<keyword evidence="13" id="KW-0511">Multifunctional enzyme</keyword>
<dbReference type="GO" id="GO:0110051">
    <property type="term" value="P:metabolite repair"/>
    <property type="evidence" value="ECO:0007669"/>
    <property type="project" value="TreeGrafter"/>
</dbReference>
<dbReference type="AlphaFoldDB" id="A0A1H5Y580"/>
<feature type="binding site" evidence="18">
    <location>
        <begin position="60"/>
        <end position="64"/>
    </location>
    <ligand>
        <name>(6S)-NADPHX</name>
        <dbReference type="ChEBI" id="CHEBI:64076"/>
    </ligand>
</feature>
<dbReference type="GO" id="GO:0052856">
    <property type="term" value="F:NAD(P)HX epimerase activity"/>
    <property type="evidence" value="ECO:0007669"/>
    <property type="project" value="UniProtKB-UniRule"/>
</dbReference>
<dbReference type="RefSeq" id="WP_103906145.1">
    <property type="nucleotide sequence ID" value="NZ_CP049246.1"/>
</dbReference>
<comment type="function">
    <text evidence="14 19">Bifunctional enzyme that catalyzes the epimerization of the S- and R-forms of NAD(P)HX and the dehydration of the S-form of NAD(P)HX at the expense of ADP, which is converted to AMP. This allows the repair of both epimers of NAD(P)HX, a damaged form of NAD(P)H that is a result of enzymatic or heat-dependent hydration.</text>
</comment>
<comment type="cofactor">
    <cofactor evidence="18 19">
        <name>K(+)</name>
        <dbReference type="ChEBI" id="CHEBI:29103"/>
    </cofactor>
    <text evidence="18 19">Binds 1 potassium ion per subunit.</text>
</comment>
<dbReference type="InterPro" id="IPR004443">
    <property type="entry name" value="YjeF_N_dom"/>
</dbReference>
<keyword evidence="11 18" id="KW-0413">Isomerase</keyword>
<evidence type="ECO:0000256" key="16">
    <source>
        <dbReference type="ARBA" id="ARBA00049209"/>
    </source>
</evidence>
<evidence type="ECO:0000256" key="8">
    <source>
        <dbReference type="ARBA" id="ARBA00022857"/>
    </source>
</evidence>
<dbReference type="Gene3D" id="3.40.50.10260">
    <property type="entry name" value="YjeF N-terminal domain"/>
    <property type="match status" value="1"/>
</dbReference>
<evidence type="ECO:0000256" key="5">
    <source>
        <dbReference type="ARBA" id="ARBA00022723"/>
    </source>
</evidence>
<accession>A0A1H5Y580</accession>
<dbReference type="SUPFAM" id="SSF53613">
    <property type="entry name" value="Ribokinase-like"/>
    <property type="match status" value="1"/>
</dbReference>
<sequence length="505" mass="54267">MKILNGAQLQLIDQLTIQRQGISSWELMERAALKAVEAMESDFGEGLQELPIVIICGKGNNGGDGLAIGRILGEQGYNVEVKLLHSENYSPDNLINQQKLGAKEMFTLDDDLKLPASGLLIDCLFGSGLHSELGISWVNIIRRINGFGGPVVSIDMPSGLLTDRLIDSGAPMVHADKVYTFQVPKLNLLLPAYGYAVGGFTVLDIGLDTQALDEAEGAYHYTVAEDVAGLLRPRSRFSHKGTFGHACLIGGSEGKMGAVVMSARASLRSGCGLLTAVVPQIGHPILQSTVPEAMLSVDSGKLQLEEFSNNGNFQAFGVGIGMGKGESTVRGFSKWMQDLKSQARIILDADALNILSEHADLLKFLPRQTILTPHPKELQRLIGEWSDDYEKIEMAKTFARAHGVILLIKGAHTAIIDEDGSCYFNSTGNPGMATGGSGDVLTGIICSLLAQGYVPLEAAKLGVFIHGLTADLAKEKFGEISMLPTDLIDFLPMAFEKLKPRSYLA</sequence>
<dbReference type="EC" id="5.1.99.6" evidence="19"/>
<feature type="binding site" evidence="17">
    <location>
        <position position="374"/>
    </location>
    <ligand>
        <name>(6S)-NADPHX</name>
        <dbReference type="ChEBI" id="CHEBI:64076"/>
    </ligand>
</feature>
<evidence type="ECO:0000256" key="11">
    <source>
        <dbReference type="ARBA" id="ARBA00023235"/>
    </source>
</evidence>
<reference evidence="23" key="1">
    <citation type="submission" date="2016-10" db="EMBL/GenBank/DDBJ databases">
        <authorList>
            <person name="Varghese N."/>
            <person name="Submissions S."/>
        </authorList>
    </citation>
    <scope>NUCLEOTIDE SEQUENCE [LARGE SCALE GENOMIC DNA]</scope>
    <source>
        <strain evidence="23">DSM 22361</strain>
    </source>
</reference>
<dbReference type="PROSITE" id="PS51383">
    <property type="entry name" value="YJEF_C_3"/>
    <property type="match status" value="1"/>
</dbReference>
<comment type="function">
    <text evidence="17">Catalyzes the dehydration of the S-form of NAD(P)HX at the expense of ADP, which is converted to AMP. Together with NAD(P)HX epimerase, which catalyzes the epimerization of the S- and R-forms, the enzyme allows the repair of both epimers of NAD(P)HX, a damaged form of NAD(P)H that is a result of enzymatic or heat-dependent hydration.</text>
</comment>
<dbReference type="InterPro" id="IPR017953">
    <property type="entry name" value="Carbohydrate_kinase_pred_CS"/>
</dbReference>
<dbReference type="OrthoDB" id="9806925at2"/>
<proteinExistence type="inferred from homology"/>
<dbReference type="GO" id="GO:0046496">
    <property type="term" value="P:nicotinamide nucleotide metabolic process"/>
    <property type="evidence" value="ECO:0007669"/>
    <property type="project" value="UniProtKB-UniRule"/>
</dbReference>
<evidence type="ECO:0000256" key="19">
    <source>
        <dbReference type="PIRNR" id="PIRNR017184"/>
    </source>
</evidence>
<evidence type="ECO:0000313" key="22">
    <source>
        <dbReference type="EMBL" id="SEG19078.1"/>
    </source>
</evidence>
<evidence type="ECO:0000256" key="2">
    <source>
        <dbReference type="ARBA" id="ARBA00000909"/>
    </source>
</evidence>
<dbReference type="NCBIfam" id="TIGR00196">
    <property type="entry name" value="yjeF_cterm"/>
    <property type="match status" value="1"/>
</dbReference>
<keyword evidence="10 17" id="KW-0520">NAD</keyword>
<feature type="binding site" evidence="18">
    <location>
        <begin position="126"/>
        <end position="132"/>
    </location>
    <ligand>
        <name>(6S)-NADPHX</name>
        <dbReference type="ChEBI" id="CHEBI:64076"/>
    </ligand>
</feature>
<feature type="binding site" evidence="17">
    <location>
        <position position="258"/>
    </location>
    <ligand>
        <name>(6S)-NADPHX</name>
        <dbReference type="ChEBI" id="CHEBI:64076"/>
    </ligand>
</feature>
<dbReference type="HAMAP" id="MF_01966">
    <property type="entry name" value="NADHX_epimerase"/>
    <property type="match status" value="1"/>
</dbReference>
<feature type="binding site" evidence="17">
    <location>
        <position position="438"/>
    </location>
    <ligand>
        <name>AMP</name>
        <dbReference type="ChEBI" id="CHEBI:456215"/>
    </ligand>
</feature>
<dbReference type="HAMAP" id="MF_01965">
    <property type="entry name" value="NADHX_dehydratase"/>
    <property type="match status" value="1"/>
</dbReference>
<dbReference type="InterPro" id="IPR030677">
    <property type="entry name" value="Nnr"/>
</dbReference>
<feature type="binding site" evidence="18">
    <location>
        <position position="155"/>
    </location>
    <ligand>
        <name>(6S)-NADPHX</name>
        <dbReference type="ChEBI" id="CHEBI:64076"/>
    </ligand>
</feature>
<feature type="binding site" evidence="17">
    <location>
        <position position="321"/>
    </location>
    <ligand>
        <name>(6S)-NADPHX</name>
        <dbReference type="ChEBI" id="CHEBI:64076"/>
    </ligand>
</feature>
<dbReference type="NCBIfam" id="TIGR00197">
    <property type="entry name" value="yjeF_nterm"/>
    <property type="match status" value="1"/>
</dbReference>
<evidence type="ECO:0000256" key="6">
    <source>
        <dbReference type="ARBA" id="ARBA00022741"/>
    </source>
</evidence>
<evidence type="ECO:0000259" key="21">
    <source>
        <dbReference type="PROSITE" id="PS51385"/>
    </source>
</evidence>
<evidence type="ECO:0000313" key="23">
    <source>
        <dbReference type="Proteomes" id="UP000236731"/>
    </source>
</evidence>
<evidence type="ECO:0000256" key="3">
    <source>
        <dbReference type="ARBA" id="ARBA00006001"/>
    </source>
</evidence>
<feature type="domain" description="YjeF N-terminal" evidence="21">
    <location>
        <begin position="9"/>
        <end position="213"/>
    </location>
</feature>
<dbReference type="Pfam" id="PF03853">
    <property type="entry name" value="YjeF_N"/>
    <property type="match status" value="1"/>
</dbReference>
<keyword evidence="6 17" id="KW-0547">Nucleotide-binding</keyword>
<evidence type="ECO:0000256" key="4">
    <source>
        <dbReference type="ARBA" id="ARBA00009524"/>
    </source>
</evidence>
<keyword evidence="23" id="KW-1185">Reference proteome</keyword>
<keyword evidence="9 18" id="KW-0630">Potassium</keyword>
<keyword evidence="5 18" id="KW-0479">Metal-binding</keyword>
<dbReference type="PROSITE" id="PS01050">
    <property type="entry name" value="YJEF_C_2"/>
    <property type="match status" value="1"/>
</dbReference>
<dbReference type="PANTHER" id="PTHR12592:SF0">
    <property type="entry name" value="ATP-DEPENDENT (S)-NAD(P)H-HYDRATE DEHYDRATASE"/>
    <property type="match status" value="1"/>
</dbReference>
<dbReference type="InterPro" id="IPR000631">
    <property type="entry name" value="CARKD"/>
</dbReference>
<dbReference type="PROSITE" id="PS51385">
    <property type="entry name" value="YJEF_N"/>
    <property type="match status" value="1"/>
</dbReference>
<dbReference type="GO" id="GO:0052855">
    <property type="term" value="F:ADP-dependent NAD(P)H-hydrate dehydratase activity"/>
    <property type="evidence" value="ECO:0007669"/>
    <property type="project" value="UniProtKB-UniRule"/>
</dbReference>
<name>A0A1H5Y580_9SPHI</name>
<comment type="catalytic activity">
    <reaction evidence="2 18 19">
        <text>(6R)-NADPHX = (6S)-NADPHX</text>
        <dbReference type="Rhea" id="RHEA:32227"/>
        <dbReference type="ChEBI" id="CHEBI:64076"/>
        <dbReference type="ChEBI" id="CHEBI:64077"/>
        <dbReference type="EC" id="5.1.99.6"/>
    </reaction>
</comment>
<evidence type="ECO:0000259" key="20">
    <source>
        <dbReference type="PROSITE" id="PS51383"/>
    </source>
</evidence>
<keyword evidence="8 17" id="KW-0521">NADP</keyword>
<comment type="catalytic activity">
    <reaction evidence="16 17 19">
        <text>(6S)-NADPHX + ADP = AMP + phosphate + NADPH + H(+)</text>
        <dbReference type="Rhea" id="RHEA:32235"/>
        <dbReference type="ChEBI" id="CHEBI:15378"/>
        <dbReference type="ChEBI" id="CHEBI:43474"/>
        <dbReference type="ChEBI" id="CHEBI:57783"/>
        <dbReference type="ChEBI" id="CHEBI:64076"/>
        <dbReference type="ChEBI" id="CHEBI:456215"/>
        <dbReference type="ChEBI" id="CHEBI:456216"/>
        <dbReference type="EC" id="4.2.1.136"/>
    </reaction>
</comment>
<dbReference type="EC" id="4.2.1.136" evidence="19"/>
<feature type="domain" description="YjeF C-terminal" evidence="20">
    <location>
        <begin position="223"/>
        <end position="498"/>
    </location>
</feature>
<dbReference type="InterPro" id="IPR036652">
    <property type="entry name" value="YjeF_N_dom_sf"/>
</dbReference>
<comment type="caution">
    <text evidence="18">Lacks conserved residue(s) required for the propagation of feature annotation.</text>
</comment>
<comment type="catalytic activity">
    <reaction evidence="1 18 19">
        <text>(6R)-NADHX = (6S)-NADHX</text>
        <dbReference type="Rhea" id="RHEA:32215"/>
        <dbReference type="ChEBI" id="CHEBI:64074"/>
        <dbReference type="ChEBI" id="CHEBI:64075"/>
        <dbReference type="EC" id="5.1.99.6"/>
    </reaction>
</comment>
<dbReference type="PANTHER" id="PTHR12592">
    <property type="entry name" value="ATP-DEPENDENT (S)-NAD(P)H-HYDRATE DEHYDRATASE FAMILY MEMBER"/>
    <property type="match status" value="1"/>
</dbReference>
<dbReference type="InterPro" id="IPR029056">
    <property type="entry name" value="Ribokinase-like"/>
</dbReference>
<dbReference type="PIRSF" id="PIRSF017184">
    <property type="entry name" value="Nnr"/>
    <property type="match status" value="1"/>
</dbReference>
<comment type="similarity">
    <text evidence="4 19">In the C-terminal section; belongs to the NnrD/CARKD family.</text>
</comment>
<feature type="binding site" evidence="17">
    <location>
        <begin position="409"/>
        <end position="413"/>
    </location>
    <ligand>
        <name>AMP</name>
        <dbReference type="ChEBI" id="CHEBI:456215"/>
    </ligand>
</feature>
<comment type="similarity">
    <text evidence="3 19">In the N-terminal section; belongs to the NnrE/AIBP family.</text>
</comment>
<evidence type="ECO:0000256" key="14">
    <source>
        <dbReference type="ARBA" id="ARBA00025153"/>
    </source>
</evidence>
<gene>
    <name evidence="18" type="primary">nnrE</name>
    <name evidence="17" type="synonym">nnrD</name>
    <name evidence="22" type="ORF">SAMN05421877_105244</name>
</gene>
<evidence type="ECO:0000256" key="15">
    <source>
        <dbReference type="ARBA" id="ARBA00048238"/>
    </source>
</evidence>
<organism evidence="22 23">
    <name type="scientific">Sphingobacterium lactis</name>
    <dbReference type="NCBI Taxonomy" id="797291"/>
    <lineage>
        <taxon>Bacteria</taxon>
        <taxon>Pseudomonadati</taxon>
        <taxon>Bacteroidota</taxon>
        <taxon>Sphingobacteriia</taxon>
        <taxon>Sphingobacteriales</taxon>
        <taxon>Sphingobacteriaceae</taxon>
        <taxon>Sphingobacterium</taxon>
    </lineage>
</organism>
<feature type="binding site" evidence="18">
    <location>
        <position position="158"/>
    </location>
    <ligand>
        <name>K(+)</name>
        <dbReference type="ChEBI" id="CHEBI:29103"/>
    </ligand>
</feature>
<feature type="binding site" evidence="18">
    <location>
        <position position="122"/>
    </location>
    <ligand>
        <name>K(+)</name>
        <dbReference type="ChEBI" id="CHEBI:29103"/>
    </ligand>
</feature>
<comment type="cofactor">
    <cofactor evidence="17">
        <name>Mg(2+)</name>
        <dbReference type="ChEBI" id="CHEBI:18420"/>
    </cofactor>
</comment>
<dbReference type="GO" id="GO:0046872">
    <property type="term" value="F:metal ion binding"/>
    <property type="evidence" value="ECO:0007669"/>
    <property type="project" value="UniProtKB-UniRule"/>
</dbReference>
<comment type="similarity">
    <text evidence="18">Belongs to the NnrE/AIBP family.</text>
</comment>
<dbReference type="Gene3D" id="3.40.1190.20">
    <property type="match status" value="1"/>
</dbReference>
<evidence type="ECO:0000256" key="18">
    <source>
        <dbReference type="HAMAP-Rule" id="MF_01966"/>
    </source>
</evidence>
<dbReference type="EMBL" id="FNUT01000005">
    <property type="protein sequence ID" value="SEG19078.1"/>
    <property type="molecule type" value="Genomic_DNA"/>
</dbReference>
<evidence type="ECO:0000256" key="9">
    <source>
        <dbReference type="ARBA" id="ARBA00022958"/>
    </source>
</evidence>
<evidence type="ECO:0000256" key="1">
    <source>
        <dbReference type="ARBA" id="ARBA00000013"/>
    </source>
</evidence>
<keyword evidence="12 17" id="KW-0456">Lyase</keyword>
<dbReference type="CDD" id="cd01171">
    <property type="entry name" value="YXKO-related"/>
    <property type="match status" value="1"/>
</dbReference>
<feature type="binding site" evidence="17">
    <location>
        <position position="439"/>
    </location>
    <ligand>
        <name>(6S)-NADPHX</name>
        <dbReference type="ChEBI" id="CHEBI:64076"/>
    </ligand>
</feature>
<feature type="binding site" evidence="18">
    <location>
        <position position="61"/>
    </location>
    <ligand>
        <name>K(+)</name>
        <dbReference type="ChEBI" id="CHEBI:29103"/>
    </ligand>
</feature>